<protein>
    <recommendedName>
        <fullName evidence="2">DUF4412 domain-containing protein</fullName>
    </recommendedName>
</protein>
<feature type="signal peptide" evidence="1">
    <location>
        <begin position="1"/>
        <end position="24"/>
    </location>
</feature>
<dbReference type="RefSeq" id="WP_110023251.1">
    <property type="nucleotide sequence ID" value="NZ_PDNZ01000004.1"/>
</dbReference>
<dbReference type="Proteomes" id="UP000246278">
    <property type="component" value="Unassembled WGS sequence"/>
</dbReference>
<evidence type="ECO:0000313" key="3">
    <source>
        <dbReference type="EMBL" id="PWW82118.1"/>
    </source>
</evidence>
<keyword evidence="4" id="KW-1185">Reference proteome</keyword>
<dbReference type="OrthoDB" id="937935at2"/>
<keyword evidence="1" id="KW-0732">Signal</keyword>
<feature type="chain" id="PRO_5016259031" description="DUF4412 domain-containing protein" evidence="1">
    <location>
        <begin position="25"/>
        <end position="246"/>
    </location>
</feature>
<dbReference type="AlphaFoldDB" id="A0A317T678"/>
<sequence length="246" mass="27711">MKKLFYPVLMAVMFLSLSHAPALARFTGTIDMNLTMPNGKSEVTYLFGNTAQRMDMTTKLNKVPDSLKTTVITSAAQPDQAVIVNHKAGTYTKVNLRTAAENATLVDFDYDYRIEKAGNTSIKGYNCQHVKLFSTTDTIDMWLTRDIGDFKTFRLLQSQNPRLSNTLLAKKLSDEGLDGFPVKIIQQNENGTLVMEVVSVQPAAVEPHEFSIPEGYTEIVDTQQPLNQKQKEHLKELMEKIKNFKE</sequence>
<dbReference type="InterPro" id="IPR025524">
    <property type="entry name" value="DUF4412"/>
</dbReference>
<dbReference type="Pfam" id="PF14371">
    <property type="entry name" value="DUF4412"/>
    <property type="match status" value="1"/>
</dbReference>
<gene>
    <name evidence="3" type="ORF">CR164_07220</name>
</gene>
<comment type="caution">
    <text evidence="3">The sequence shown here is derived from an EMBL/GenBank/DDBJ whole genome shotgun (WGS) entry which is preliminary data.</text>
</comment>
<proteinExistence type="predicted"/>
<dbReference type="EMBL" id="PDNZ01000004">
    <property type="protein sequence ID" value="PWW82118.1"/>
    <property type="molecule type" value="Genomic_DNA"/>
</dbReference>
<accession>A0A317T678</accession>
<evidence type="ECO:0000256" key="1">
    <source>
        <dbReference type="SAM" id="SignalP"/>
    </source>
</evidence>
<evidence type="ECO:0000313" key="4">
    <source>
        <dbReference type="Proteomes" id="UP000246278"/>
    </source>
</evidence>
<reference evidence="4" key="1">
    <citation type="submission" date="2017-10" db="EMBL/GenBank/DDBJ databases">
        <authorList>
            <person name="Gaisin V.A."/>
            <person name="Rysina M.S."/>
            <person name="Grouzdev D.S."/>
        </authorList>
    </citation>
    <scope>NUCLEOTIDE SEQUENCE [LARGE SCALE GENOMIC DNA]</scope>
    <source>
        <strain evidence="4">V1</strain>
    </source>
</reference>
<organism evidence="3 4">
    <name type="scientific">Prosthecochloris marina</name>
    <dbReference type="NCBI Taxonomy" id="2017681"/>
    <lineage>
        <taxon>Bacteria</taxon>
        <taxon>Pseudomonadati</taxon>
        <taxon>Chlorobiota</taxon>
        <taxon>Chlorobiia</taxon>
        <taxon>Chlorobiales</taxon>
        <taxon>Chlorobiaceae</taxon>
        <taxon>Prosthecochloris</taxon>
    </lineage>
</organism>
<name>A0A317T678_9CHLB</name>
<feature type="domain" description="DUF4412" evidence="2">
    <location>
        <begin position="26"/>
        <end position="216"/>
    </location>
</feature>
<evidence type="ECO:0000259" key="2">
    <source>
        <dbReference type="Pfam" id="PF14371"/>
    </source>
</evidence>